<keyword evidence="4" id="KW-1185">Reference proteome</keyword>
<dbReference type="InterPro" id="IPR006693">
    <property type="entry name" value="AB_hydrolase_lipase"/>
</dbReference>
<gene>
    <name evidence="3" type="primary">Contig8655.g9231</name>
    <name evidence="3" type="ORF">STYLEM_7652</name>
</gene>
<feature type="domain" description="Partial AB-hydrolase lipase" evidence="2">
    <location>
        <begin position="42"/>
        <end position="96"/>
    </location>
</feature>
<reference evidence="3 4" key="1">
    <citation type="submission" date="2014-06" db="EMBL/GenBank/DDBJ databases">
        <authorList>
            <person name="Swart Estienne"/>
        </authorList>
    </citation>
    <scope>NUCLEOTIDE SEQUENCE [LARGE SCALE GENOMIC DNA]</scope>
    <source>
        <strain evidence="3 4">130c</strain>
    </source>
</reference>
<evidence type="ECO:0000259" key="2">
    <source>
        <dbReference type="Pfam" id="PF04083"/>
    </source>
</evidence>
<organism evidence="3 4">
    <name type="scientific">Stylonychia lemnae</name>
    <name type="common">Ciliate</name>
    <dbReference type="NCBI Taxonomy" id="5949"/>
    <lineage>
        <taxon>Eukaryota</taxon>
        <taxon>Sar</taxon>
        <taxon>Alveolata</taxon>
        <taxon>Ciliophora</taxon>
        <taxon>Intramacronucleata</taxon>
        <taxon>Spirotrichea</taxon>
        <taxon>Stichotrichia</taxon>
        <taxon>Sporadotrichida</taxon>
        <taxon>Oxytrichidae</taxon>
        <taxon>Stylonychinae</taxon>
        <taxon>Stylonychia</taxon>
    </lineage>
</organism>
<evidence type="ECO:0000313" key="3">
    <source>
        <dbReference type="EMBL" id="CDW78671.1"/>
    </source>
</evidence>
<dbReference type="InterPro" id="IPR029058">
    <property type="entry name" value="AB_hydrolase_fold"/>
</dbReference>
<name>A0A078A9U8_STYLE</name>
<proteinExistence type="predicted"/>
<dbReference type="SUPFAM" id="SSF53474">
    <property type="entry name" value="alpha/beta-Hydrolases"/>
    <property type="match status" value="1"/>
</dbReference>
<evidence type="ECO:0000313" key="4">
    <source>
        <dbReference type="Proteomes" id="UP000039865"/>
    </source>
</evidence>
<accession>A0A078A9U8</accession>
<dbReference type="PANTHER" id="PTHR11005">
    <property type="entry name" value="LYSOSOMAL ACID LIPASE-RELATED"/>
    <property type="match status" value="1"/>
</dbReference>
<dbReference type="InParanoid" id="A0A078A9U8"/>
<dbReference type="AlphaFoldDB" id="A0A078A9U8"/>
<feature type="compositionally biased region" description="Low complexity" evidence="1">
    <location>
        <begin position="437"/>
        <end position="446"/>
    </location>
</feature>
<dbReference type="Pfam" id="PF04083">
    <property type="entry name" value="Abhydro_lipase"/>
    <property type="match status" value="1"/>
</dbReference>
<feature type="region of interest" description="Disordered" evidence="1">
    <location>
        <begin position="434"/>
        <end position="467"/>
    </location>
</feature>
<sequence length="467" mass="54330">MSIPLIPKIIKVQTAYFMKEYVYKYYFSTFNMINNNLDKQTIKQMITQSGYEYQEIEVETEDGYIINMNRICNKESYNAVYFQHGVLDNSLTWVVHGPSDSIAYQAHESGFDVFMGNFRGVYPRKLVKGKDPKSYWEYSLDELAKYDVQAFIQKIRDIKIKELMATYIKISKLSEEEIIKDIESRLTITYVGHSLGGMTLPMYIINQRIRQRPHYLTNAILLSPAGIHTNAPIEVGITGWIFTHILAKLISHVAIPKSVVSVFQKIHRDLRGLPAARDLFTFISSSTLGGNKIGDSPVWKSAKIVQSFLQFGFSRDLGIHFYTNWKQNKFQAFDFGKKKNIAMYGTEKPFNYLDHYHLIDIPIHFFISLNDTLIRADDIVEHYHTLKKHQKNLAHMKLFEGFSHVDFTYQSHHVMMHEIITTLKKCQRKQIKSHEVQNNQQQSYQQKEFIDSDELSSSIKSEQLNGD</sequence>
<protein>
    <submittedName>
        <fullName evidence="3">Ab-hydrolase associated lipase region containing protein</fullName>
    </submittedName>
</protein>
<dbReference type="GO" id="GO:0016787">
    <property type="term" value="F:hydrolase activity"/>
    <property type="evidence" value="ECO:0007669"/>
    <property type="project" value="UniProtKB-KW"/>
</dbReference>
<evidence type="ECO:0000256" key="1">
    <source>
        <dbReference type="SAM" id="MobiDB-lite"/>
    </source>
</evidence>
<dbReference type="OrthoDB" id="17331at2759"/>
<keyword evidence="3" id="KW-0378">Hydrolase</keyword>
<dbReference type="EMBL" id="CCKQ01007315">
    <property type="protein sequence ID" value="CDW78671.1"/>
    <property type="molecule type" value="Genomic_DNA"/>
</dbReference>
<dbReference type="Proteomes" id="UP000039865">
    <property type="component" value="Unassembled WGS sequence"/>
</dbReference>
<dbReference type="GO" id="GO:0006629">
    <property type="term" value="P:lipid metabolic process"/>
    <property type="evidence" value="ECO:0007669"/>
    <property type="project" value="InterPro"/>
</dbReference>
<dbReference type="Gene3D" id="3.40.50.1820">
    <property type="entry name" value="alpha/beta hydrolase"/>
    <property type="match status" value="1"/>
</dbReference>
<feature type="compositionally biased region" description="Polar residues" evidence="1">
    <location>
        <begin position="455"/>
        <end position="467"/>
    </location>
</feature>